<evidence type="ECO:0000256" key="4">
    <source>
        <dbReference type="ARBA" id="ARBA00023136"/>
    </source>
</evidence>
<feature type="transmembrane region" description="Helical" evidence="5">
    <location>
        <begin position="62"/>
        <end position="86"/>
    </location>
</feature>
<dbReference type="OrthoDB" id="9777044at2"/>
<feature type="transmembrane region" description="Helical" evidence="5">
    <location>
        <begin position="148"/>
        <end position="177"/>
    </location>
</feature>
<dbReference type="InterPro" id="IPR002033">
    <property type="entry name" value="TatC"/>
</dbReference>
<comment type="subunit">
    <text evidence="5">Forms a complex with TatA.</text>
</comment>
<dbReference type="Proteomes" id="UP000198636">
    <property type="component" value="Unassembled WGS sequence"/>
</dbReference>
<reference evidence="6 7" key="1">
    <citation type="submission" date="2016-10" db="EMBL/GenBank/DDBJ databases">
        <authorList>
            <person name="de Groot N.N."/>
        </authorList>
    </citation>
    <scope>NUCLEOTIDE SEQUENCE [LARGE SCALE GENOMIC DNA]</scope>
    <source>
        <strain evidence="6 7">DSM 18978</strain>
    </source>
</reference>
<dbReference type="NCBIfam" id="TIGR00945">
    <property type="entry name" value="tatC"/>
    <property type="match status" value="1"/>
</dbReference>
<keyword evidence="5" id="KW-0811">Translocation</keyword>
<keyword evidence="5" id="KW-1003">Cell membrane</keyword>
<keyword evidence="5" id="KW-0813">Transport</keyword>
<sequence length="238" mass="26968">MTEKRLTLVGHLEELRKRIIIVAFFIMAGTIFSYYNIDLIVDLILKPAVDLHFIYLSPADLFLAYIKIALVSGIVIALPIVLYNVWQFVMPGMGIKHKIYIVLANIASMVFFFVGAVFAYLIIIPLTIEFFTKMSRQEIEPLFSFANYTSFISSIILSFGLTFQLPILILLLTQFNLITPTLLKKSRRVLIVVIFIVAAILTPPDVISQVLLAAPMILLLELSIIISSIVYKRKKIIK</sequence>
<keyword evidence="7" id="KW-1185">Reference proteome</keyword>
<evidence type="ECO:0000256" key="1">
    <source>
        <dbReference type="ARBA" id="ARBA00004141"/>
    </source>
</evidence>
<dbReference type="AlphaFoldDB" id="A0A1G5EX01"/>
<dbReference type="RefSeq" id="WP_091541244.1">
    <property type="nucleotide sequence ID" value="NZ_FMUS01000006.1"/>
</dbReference>
<organism evidence="6 7">
    <name type="scientific">Alkaliphilus peptidifermentans DSM 18978</name>
    <dbReference type="NCBI Taxonomy" id="1120976"/>
    <lineage>
        <taxon>Bacteria</taxon>
        <taxon>Bacillati</taxon>
        <taxon>Bacillota</taxon>
        <taxon>Clostridia</taxon>
        <taxon>Peptostreptococcales</taxon>
        <taxon>Natronincolaceae</taxon>
        <taxon>Alkaliphilus</taxon>
    </lineage>
</organism>
<keyword evidence="2 5" id="KW-0812">Transmembrane</keyword>
<dbReference type="GO" id="GO:0033281">
    <property type="term" value="C:TAT protein transport complex"/>
    <property type="evidence" value="ECO:0007669"/>
    <property type="project" value="UniProtKB-UniRule"/>
</dbReference>
<dbReference type="EMBL" id="FMUS01000006">
    <property type="protein sequence ID" value="SCY31509.1"/>
    <property type="molecule type" value="Genomic_DNA"/>
</dbReference>
<keyword evidence="3 5" id="KW-1133">Transmembrane helix</keyword>
<protein>
    <recommendedName>
        <fullName evidence="5">Sec-independent protein translocase protein TatC</fullName>
    </recommendedName>
</protein>
<feature type="transmembrane region" description="Helical" evidence="5">
    <location>
        <begin position="20"/>
        <end position="37"/>
    </location>
</feature>
<accession>A0A1G5EX01</accession>
<comment type="function">
    <text evidence="5">Part of the twin-arginine translocation (Tat) system that transports large folded proteins containing a characteristic twin-arginine motif in their signal peptide across membranes.</text>
</comment>
<comment type="similarity">
    <text evidence="5">Belongs to the TatC family.</text>
</comment>
<dbReference type="Pfam" id="PF00902">
    <property type="entry name" value="TatC"/>
    <property type="match status" value="1"/>
</dbReference>
<feature type="transmembrane region" description="Helical" evidence="5">
    <location>
        <begin position="213"/>
        <end position="231"/>
    </location>
</feature>
<dbReference type="GO" id="GO:0009977">
    <property type="term" value="F:proton motive force dependent protein transmembrane transporter activity"/>
    <property type="evidence" value="ECO:0007669"/>
    <property type="project" value="TreeGrafter"/>
</dbReference>
<evidence type="ECO:0000313" key="6">
    <source>
        <dbReference type="EMBL" id="SCY31509.1"/>
    </source>
</evidence>
<dbReference type="PANTHER" id="PTHR30371:SF0">
    <property type="entry name" value="SEC-INDEPENDENT PROTEIN TRANSLOCASE PROTEIN TATC, CHLOROPLASTIC-RELATED"/>
    <property type="match status" value="1"/>
</dbReference>
<gene>
    <name evidence="5" type="primary">tatC</name>
    <name evidence="6" type="ORF">SAMN03080606_01255</name>
</gene>
<name>A0A1G5EX01_9FIRM</name>
<comment type="subcellular location">
    <subcellularLocation>
        <location evidence="5">Cell membrane</location>
        <topology evidence="5">Multi-pass membrane protein</topology>
    </subcellularLocation>
    <subcellularLocation>
        <location evidence="1">Membrane</location>
        <topology evidence="1">Multi-pass membrane protein</topology>
    </subcellularLocation>
</comment>
<dbReference type="HAMAP" id="MF_00902">
    <property type="entry name" value="TatC"/>
    <property type="match status" value="1"/>
</dbReference>
<keyword evidence="4 5" id="KW-0472">Membrane</keyword>
<dbReference type="PRINTS" id="PR01840">
    <property type="entry name" value="TATCFAMILY"/>
</dbReference>
<feature type="transmembrane region" description="Helical" evidence="5">
    <location>
        <begin position="189"/>
        <end position="207"/>
    </location>
</feature>
<dbReference type="GO" id="GO:0043953">
    <property type="term" value="P:protein transport by the Tat complex"/>
    <property type="evidence" value="ECO:0007669"/>
    <property type="project" value="UniProtKB-UniRule"/>
</dbReference>
<dbReference type="PANTHER" id="PTHR30371">
    <property type="entry name" value="SEC-INDEPENDENT PROTEIN TRANSLOCASE PROTEIN TATC"/>
    <property type="match status" value="1"/>
</dbReference>
<dbReference type="GO" id="GO:0065002">
    <property type="term" value="P:intracellular protein transmembrane transport"/>
    <property type="evidence" value="ECO:0007669"/>
    <property type="project" value="TreeGrafter"/>
</dbReference>
<evidence type="ECO:0000313" key="7">
    <source>
        <dbReference type="Proteomes" id="UP000198636"/>
    </source>
</evidence>
<feature type="transmembrane region" description="Helical" evidence="5">
    <location>
        <begin position="98"/>
        <end position="128"/>
    </location>
</feature>
<evidence type="ECO:0000256" key="5">
    <source>
        <dbReference type="HAMAP-Rule" id="MF_00902"/>
    </source>
</evidence>
<dbReference type="STRING" id="1120976.SAMN03080606_01255"/>
<proteinExistence type="inferred from homology"/>
<evidence type="ECO:0000256" key="2">
    <source>
        <dbReference type="ARBA" id="ARBA00022692"/>
    </source>
</evidence>
<evidence type="ECO:0000256" key="3">
    <source>
        <dbReference type="ARBA" id="ARBA00022989"/>
    </source>
</evidence>
<keyword evidence="5" id="KW-0653">Protein transport</keyword>